<evidence type="ECO:0000313" key="3">
    <source>
        <dbReference type="Proteomes" id="UP001055940"/>
    </source>
</evidence>
<evidence type="ECO:0000313" key="2">
    <source>
        <dbReference type="EMBL" id="USY19944.1"/>
    </source>
</evidence>
<dbReference type="InterPro" id="IPR032710">
    <property type="entry name" value="NTF2-like_dom_sf"/>
</dbReference>
<dbReference type="Pfam" id="PF12680">
    <property type="entry name" value="SnoaL_2"/>
    <property type="match status" value="1"/>
</dbReference>
<dbReference type="InterPro" id="IPR037401">
    <property type="entry name" value="SnoaL-like"/>
</dbReference>
<feature type="domain" description="SnoaL-like" evidence="1">
    <location>
        <begin position="42"/>
        <end position="130"/>
    </location>
</feature>
<dbReference type="RefSeq" id="WP_254419088.1">
    <property type="nucleotide sequence ID" value="NZ_BAAAJB010000018.1"/>
</dbReference>
<organism evidence="2 3">
    <name type="scientific">Nocardiopsis exhalans</name>
    <dbReference type="NCBI Taxonomy" id="163604"/>
    <lineage>
        <taxon>Bacteria</taxon>
        <taxon>Bacillati</taxon>
        <taxon>Actinomycetota</taxon>
        <taxon>Actinomycetes</taxon>
        <taxon>Streptosporangiales</taxon>
        <taxon>Nocardiopsidaceae</taxon>
        <taxon>Nocardiopsis</taxon>
    </lineage>
</organism>
<sequence>MIRGTYATPNPGATMGYPAERQRDLAVSALASTIGREHIRLSYEYLNRRDVEGYASLVDPMARFRGPGPCLARGPQAAAELLIGLLPETSTHTLHRIVIEDGQAAASGTLTTADSTRHDFVDFFSISDHGLLLSWRRFLSA</sequence>
<dbReference type="EMBL" id="CP099837">
    <property type="protein sequence ID" value="USY19944.1"/>
    <property type="molecule type" value="Genomic_DNA"/>
</dbReference>
<accession>A0ABY5D9C8</accession>
<protein>
    <submittedName>
        <fullName evidence="2">Nuclear transport factor 2 family protein</fullName>
    </submittedName>
</protein>
<dbReference type="Proteomes" id="UP001055940">
    <property type="component" value="Chromosome"/>
</dbReference>
<reference evidence="2" key="1">
    <citation type="submission" date="2022-06" db="EMBL/GenBank/DDBJ databases">
        <authorList>
            <person name="Ping M."/>
        </authorList>
    </citation>
    <scope>NUCLEOTIDE SEQUENCE</scope>
    <source>
        <strain evidence="2">JCM11759T</strain>
    </source>
</reference>
<dbReference type="SUPFAM" id="SSF54427">
    <property type="entry name" value="NTF2-like"/>
    <property type="match status" value="1"/>
</dbReference>
<keyword evidence="3" id="KW-1185">Reference proteome</keyword>
<evidence type="ECO:0000259" key="1">
    <source>
        <dbReference type="Pfam" id="PF12680"/>
    </source>
</evidence>
<name>A0ABY5D9C8_9ACTN</name>
<dbReference type="Gene3D" id="3.10.450.50">
    <property type="match status" value="1"/>
</dbReference>
<gene>
    <name evidence="2" type="ORF">NE857_32770</name>
</gene>
<proteinExistence type="predicted"/>